<dbReference type="InterPro" id="IPR002575">
    <property type="entry name" value="Aminoglycoside_PTrfase"/>
</dbReference>
<protein>
    <recommendedName>
        <fullName evidence="1">Aminoglycoside phosphotransferase domain-containing protein</fullName>
    </recommendedName>
</protein>
<dbReference type="InterPro" id="IPR051678">
    <property type="entry name" value="AGP_Transferase"/>
</dbReference>
<dbReference type="PANTHER" id="PTHR21310:SF58">
    <property type="entry name" value="AMINOGLYCOSIDE PHOSPHOTRANSFERASE DOMAIN-CONTAINING PROTEIN"/>
    <property type="match status" value="1"/>
</dbReference>
<evidence type="ECO:0000313" key="3">
    <source>
        <dbReference type="Proteomes" id="UP000614610"/>
    </source>
</evidence>
<evidence type="ECO:0000313" key="2">
    <source>
        <dbReference type="EMBL" id="KAF3217643.1"/>
    </source>
</evidence>
<sequence>MSRVLTAEELERAMNLFPDIGTIKKIDDNTILKVESYRLSEAATVKYIAENTTIPVPKVYGFYKDEKTQKTHLVMEYIDGDCLEDVWEDFDLEQKEDIISQLKRILDELRSLEGTFIGCVYHTHCEDVLFSETETPRGPYSSEEEFSQGIIDTLLEKEATAFPRLVCEMVKDILKGHKIVLTHGDFLPRNILVKDGKVVAISDWEMAGWYPEYWEYTKIMYRPPYLKSWFKDGMVNKLIKPYYAELAVLMQARQLIW</sequence>
<reference evidence="2" key="1">
    <citation type="submission" date="2019-06" db="EMBL/GenBank/DDBJ databases">
        <authorList>
            <person name="Palmer J.M."/>
        </authorList>
    </citation>
    <scope>NUCLEOTIDE SEQUENCE</scope>
    <source>
        <strain evidence="2">TWF679</strain>
    </source>
</reference>
<comment type="caution">
    <text evidence="2">The sequence shown here is derived from an EMBL/GenBank/DDBJ whole genome shotgun (WGS) entry which is preliminary data.</text>
</comment>
<dbReference type="Pfam" id="PF01636">
    <property type="entry name" value="APH"/>
    <property type="match status" value="1"/>
</dbReference>
<proteinExistence type="predicted"/>
<dbReference type="Proteomes" id="UP000614610">
    <property type="component" value="Unassembled WGS sequence"/>
</dbReference>
<dbReference type="PANTHER" id="PTHR21310">
    <property type="entry name" value="AMINOGLYCOSIDE PHOSPHOTRANSFERASE-RELATED-RELATED"/>
    <property type="match status" value="1"/>
</dbReference>
<dbReference type="InterPro" id="IPR011009">
    <property type="entry name" value="Kinase-like_dom_sf"/>
</dbReference>
<dbReference type="EMBL" id="WIWT01000013">
    <property type="protein sequence ID" value="KAF3217643.1"/>
    <property type="molecule type" value="Genomic_DNA"/>
</dbReference>
<dbReference type="Gene3D" id="3.90.1200.10">
    <property type="match status" value="1"/>
</dbReference>
<dbReference type="CDD" id="cd05120">
    <property type="entry name" value="APH_ChoK_like"/>
    <property type="match status" value="1"/>
</dbReference>
<dbReference type="AlphaFoldDB" id="A0A6G1MJW9"/>
<evidence type="ECO:0000259" key="1">
    <source>
        <dbReference type="Pfam" id="PF01636"/>
    </source>
</evidence>
<name>A0A6G1MJW9_ORBOL</name>
<organism evidence="2 3">
    <name type="scientific">Orbilia oligospora</name>
    <name type="common">Nematode-trapping fungus</name>
    <name type="synonym">Arthrobotrys oligospora</name>
    <dbReference type="NCBI Taxonomy" id="2813651"/>
    <lineage>
        <taxon>Eukaryota</taxon>
        <taxon>Fungi</taxon>
        <taxon>Dikarya</taxon>
        <taxon>Ascomycota</taxon>
        <taxon>Pezizomycotina</taxon>
        <taxon>Orbiliomycetes</taxon>
        <taxon>Orbiliales</taxon>
        <taxon>Orbiliaceae</taxon>
        <taxon>Orbilia</taxon>
    </lineage>
</organism>
<dbReference type="OrthoDB" id="2906425at2759"/>
<dbReference type="SUPFAM" id="SSF56112">
    <property type="entry name" value="Protein kinase-like (PK-like)"/>
    <property type="match status" value="1"/>
</dbReference>
<dbReference type="Gene3D" id="3.30.200.150">
    <property type="match status" value="1"/>
</dbReference>
<feature type="domain" description="Aminoglycoside phosphotransferase" evidence="1">
    <location>
        <begin position="40"/>
        <end position="220"/>
    </location>
</feature>
<accession>A0A6G1MJW9</accession>
<gene>
    <name evidence="2" type="ORF">TWF679_001847</name>
</gene>